<evidence type="ECO:0000313" key="3">
    <source>
        <dbReference type="Proteomes" id="UP000796880"/>
    </source>
</evidence>
<dbReference type="InterPro" id="IPR008480">
    <property type="entry name" value="DUF761_pln"/>
</dbReference>
<dbReference type="EMBL" id="VOIH02000005">
    <property type="protein sequence ID" value="KAF3446731.1"/>
    <property type="molecule type" value="Genomic_DNA"/>
</dbReference>
<feature type="compositionally biased region" description="Polar residues" evidence="1">
    <location>
        <begin position="155"/>
        <end position="170"/>
    </location>
</feature>
<keyword evidence="3" id="KW-1185">Reference proteome</keyword>
<dbReference type="Pfam" id="PF05553">
    <property type="entry name" value="DUF761"/>
    <property type="match status" value="1"/>
</dbReference>
<dbReference type="AlphaFoldDB" id="A0A8K0H6F2"/>
<comment type="caution">
    <text evidence="2">The sequence shown here is derived from an EMBL/GenBank/DDBJ whole genome shotgun (WGS) entry which is preliminary data.</text>
</comment>
<organism evidence="2 3">
    <name type="scientific">Rhamnella rubrinervis</name>
    <dbReference type="NCBI Taxonomy" id="2594499"/>
    <lineage>
        <taxon>Eukaryota</taxon>
        <taxon>Viridiplantae</taxon>
        <taxon>Streptophyta</taxon>
        <taxon>Embryophyta</taxon>
        <taxon>Tracheophyta</taxon>
        <taxon>Spermatophyta</taxon>
        <taxon>Magnoliopsida</taxon>
        <taxon>eudicotyledons</taxon>
        <taxon>Gunneridae</taxon>
        <taxon>Pentapetalae</taxon>
        <taxon>rosids</taxon>
        <taxon>fabids</taxon>
        <taxon>Rosales</taxon>
        <taxon>Rhamnaceae</taxon>
        <taxon>rhamnoid group</taxon>
        <taxon>Rhamneae</taxon>
        <taxon>Rhamnella</taxon>
    </lineage>
</organism>
<dbReference type="OrthoDB" id="696337at2759"/>
<accession>A0A8K0H6F2</accession>
<protein>
    <submittedName>
        <fullName evidence="2">Uncharacterized protein</fullName>
    </submittedName>
</protein>
<evidence type="ECO:0000256" key="1">
    <source>
        <dbReference type="SAM" id="MobiDB-lite"/>
    </source>
</evidence>
<evidence type="ECO:0000313" key="2">
    <source>
        <dbReference type="EMBL" id="KAF3446731.1"/>
    </source>
</evidence>
<name>A0A8K0H6F2_9ROSA</name>
<gene>
    <name evidence="2" type="ORF">FNV43_RR11911</name>
</gene>
<proteinExistence type="predicted"/>
<dbReference type="Proteomes" id="UP000796880">
    <property type="component" value="Unassembled WGS sequence"/>
</dbReference>
<sequence length="209" mass="24394">MEPSSPVLAKRLSNAVRLMFFMLQKSVSKKKLMPDLHLMMERGKILGKSFNDLMLRHHTALGCSSHDVHLSYVSPRDYEFSCSGSPERPSYTPFHVSKRKGRYVGNDYKRRSQHIPHMSQYWPCRLEDDVVAVSSVKVLRRGRRDKVHAEEEAPPTQQVMRKTEPQLQSTHGDEESHVDKAAEEFIQRFYRELMLQKWMAAREASDWYG</sequence>
<feature type="region of interest" description="Disordered" evidence="1">
    <location>
        <begin position="143"/>
        <end position="178"/>
    </location>
</feature>
<dbReference type="PANTHER" id="PTHR33265">
    <property type="entry name" value="AVR9/CF-9 RAPIDLY ELICITED PROTEIN-RELATED"/>
    <property type="match status" value="1"/>
</dbReference>
<reference evidence="2" key="1">
    <citation type="submission" date="2020-03" db="EMBL/GenBank/DDBJ databases">
        <title>A high-quality chromosome-level genome assembly of a woody plant with both climbing and erect habits, Rhamnella rubrinervis.</title>
        <authorList>
            <person name="Lu Z."/>
            <person name="Yang Y."/>
            <person name="Zhu X."/>
            <person name="Sun Y."/>
        </authorList>
    </citation>
    <scope>NUCLEOTIDE SEQUENCE</scope>
    <source>
        <strain evidence="2">BYM</strain>
        <tissue evidence="2">Leaf</tissue>
    </source>
</reference>
<dbReference type="PANTHER" id="PTHR33265:SF28">
    <property type="entry name" value="DUF761 DOMAIN-CONTAINING PROTEIN"/>
    <property type="match status" value="1"/>
</dbReference>